<comment type="caution">
    <text evidence="1">The sequence shown here is derived from an EMBL/GenBank/DDBJ whole genome shotgun (WGS) entry which is preliminary data.</text>
</comment>
<dbReference type="GO" id="GO:0003964">
    <property type="term" value="F:RNA-directed DNA polymerase activity"/>
    <property type="evidence" value="ECO:0007669"/>
    <property type="project" value="UniProtKB-KW"/>
</dbReference>
<keyword evidence="1" id="KW-0548">Nucleotidyltransferase</keyword>
<dbReference type="OrthoDB" id="5982250at2759"/>
<dbReference type="PANTHER" id="PTHR33198">
    <property type="entry name" value="ANK_REP_REGION DOMAIN-CONTAINING PROTEIN-RELATED"/>
    <property type="match status" value="1"/>
</dbReference>
<keyword evidence="1" id="KW-0808">Transferase</keyword>
<evidence type="ECO:0000313" key="1">
    <source>
        <dbReference type="EMBL" id="GFS54056.1"/>
    </source>
</evidence>
<accession>A0A8X6IPK2</accession>
<reference evidence="1" key="1">
    <citation type="submission" date="2020-08" db="EMBL/GenBank/DDBJ databases">
        <title>Multicomponent nature underlies the extraordinary mechanical properties of spider dragline silk.</title>
        <authorList>
            <person name="Kono N."/>
            <person name="Nakamura H."/>
            <person name="Mori M."/>
            <person name="Yoshida Y."/>
            <person name="Ohtoshi R."/>
            <person name="Malay A.D."/>
            <person name="Moran D.A.P."/>
            <person name="Tomita M."/>
            <person name="Numata K."/>
            <person name="Arakawa K."/>
        </authorList>
    </citation>
    <scope>NUCLEOTIDE SEQUENCE</scope>
</reference>
<sequence length="278" mass="32704">MANNLPTIPAFEAGTNPSESWRHWKEDFEDYLEALRYKLKKQLRAFDLKPNDGYEGVTLQQVLQEFDKYFLDYQNEIFASFKFLEIKQEQGEKFTDYYSRLRNAVVECNYGESQDRMLRDKLIQGLLDKSLQERLIRETSKKARALQEVVSKCKTAENSKVQASVMNEKLTVNALKNFKNYRKQSINNQKNEFNCKQCGKKHEKKKCPAFGTKCRNCDGRNHWAKMCRTQSKRKNMGARRMNAMEENSENSDTIYIGELKSVNELDAKETNCVWYEKI</sequence>
<keyword evidence="2" id="KW-1185">Reference proteome</keyword>
<protein>
    <submittedName>
        <fullName evidence="1">Reverse transcriptase domain-containing protein</fullName>
    </submittedName>
</protein>
<dbReference type="AlphaFoldDB" id="A0A8X6IPK2"/>
<dbReference type="EMBL" id="BMAV01026855">
    <property type="protein sequence ID" value="GFS54056.1"/>
    <property type="molecule type" value="Genomic_DNA"/>
</dbReference>
<evidence type="ECO:0000313" key="2">
    <source>
        <dbReference type="Proteomes" id="UP000886998"/>
    </source>
</evidence>
<organism evidence="1 2">
    <name type="scientific">Trichonephila inaurata madagascariensis</name>
    <dbReference type="NCBI Taxonomy" id="2747483"/>
    <lineage>
        <taxon>Eukaryota</taxon>
        <taxon>Metazoa</taxon>
        <taxon>Ecdysozoa</taxon>
        <taxon>Arthropoda</taxon>
        <taxon>Chelicerata</taxon>
        <taxon>Arachnida</taxon>
        <taxon>Araneae</taxon>
        <taxon>Araneomorphae</taxon>
        <taxon>Entelegynae</taxon>
        <taxon>Araneoidea</taxon>
        <taxon>Nephilidae</taxon>
        <taxon>Trichonephila</taxon>
        <taxon>Trichonephila inaurata</taxon>
    </lineage>
</organism>
<dbReference type="Proteomes" id="UP000886998">
    <property type="component" value="Unassembled WGS sequence"/>
</dbReference>
<gene>
    <name evidence="1" type="primary">X975_12067</name>
    <name evidence="1" type="ORF">TNIN_143821</name>
</gene>
<proteinExistence type="predicted"/>
<name>A0A8X6IPK2_9ARAC</name>
<keyword evidence="1" id="KW-0695">RNA-directed DNA polymerase</keyword>
<dbReference type="PANTHER" id="PTHR33198:SF20">
    <property type="entry name" value="RETROTRANSPOSON GAG DOMAIN-CONTAINING PROTEIN"/>
    <property type="match status" value="1"/>
</dbReference>